<reference evidence="2 3" key="1">
    <citation type="submission" date="2020-07" db="EMBL/GenBank/DDBJ databases">
        <title>Sequencing the genomes of 1000 actinobacteria strains.</title>
        <authorList>
            <person name="Klenk H.-P."/>
        </authorList>
    </citation>
    <scope>NUCLEOTIDE SEQUENCE [LARGE SCALE GENOMIC DNA]</scope>
    <source>
        <strain evidence="2 3">DSM 45927</strain>
    </source>
</reference>
<organism evidence="2 3">
    <name type="scientific">Streptomonospora nanhaiensis</name>
    <dbReference type="NCBI Taxonomy" id="1323731"/>
    <lineage>
        <taxon>Bacteria</taxon>
        <taxon>Bacillati</taxon>
        <taxon>Actinomycetota</taxon>
        <taxon>Actinomycetes</taxon>
        <taxon>Streptosporangiales</taxon>
        <taxon>Nocardiopsidaceae</taxon>
        <taxon>Streptomonospora</taxon>
    </lineage>
</organism>
<keyword evidence="3" id="KW-1185">Reference proteome</keyword>
<proteinExistence type="predicted"/>
<sequence length="398" mass="42773">MNVDPTSLRDLATISDDIGVLSVYATADPRDRTATPAWRLSVDNALGEVRGGAANGGDKERQAAVLDRLERLGPEIESVLHTTEPGVGRALFAPVTGEEVHTLTVQVPLDDCAVLAPHPYLRPLANALTLGAPAGVVAVSQDGVRVIDLRFGAASEVTRLDFALDNDDWRGTRPAAAGNRGPGGGAPSRTGGAAERFDRRVTENLLRYLNSVRPRIAEIADARGWREVVVTGDARLLEVVREGLRADRPRRDVILLDRRVSPQRPTSEIAELVRPELEEARTRACRAMAERVCDIARSGGNATTGLSDTLGALRENRVAHLVMDGTRELTGHRGRDGRYYPQGELPPGESYTSMTEELDLGERMIEMGLAGGAEVTLLPEGAAEVLAEAKGVAALLRW</sequence>
<dbReference type="Pfam" id="PF18846">
    <property type="entry name" value="baeRF_family5"/>
    <property type="match status" value="1"/>
</dbReference>
<feature type="region of interest" description="Disordered" evidence="1">
    <location>
        <begin position="171"/>
        <end position="195"/>
    </location>
</feature>
<dbReference type="RefSeq" id="WP_308118671.1">
    <property type="nucleotide sequence ID" value="NZ_JACCFO010000001.1"/>
</dbReference>
<evidence type="ECO:0000313" key="2">
    <source>
        <dbReference type="EMBL" id="NYI93795.1"/>
    </source>
</evidence>
<protein>
    <submittedName>
        <fullName evidence="2">Uncharacterized protein</fullName>
    </submittedName>
</protein>
<dbReference type="InterPro" id="IPR029064">
    <property type="entry name" value="Ribosomal_eL30-like_sf"/>
</dbReference>
<accession>A0A853BGC9</accession>
<dbReference type="InterPro" id="IPR040983">
    <property type="entry name" value="Bact_RF_family5"/>
</dbReference>
<dbReference type="Proteomes" id="UP000575985">
    <property type="component" value="Unassembled WGS sequence"/>
</dbReference>
<gene>
    <name evidence="2" type="ORF">HNR12_000072</name>
</gene>
<evidence type="ECO:0000313" key="3">
    <source>
        <dbReference type="Proteomes" id="UP000575985"/>
    </source>
</evidence>
<feature type="region of interest" description="Disordered" evidence="1">
    <location>
        <begin position="330"/>
        <end position="350"/>
    </location>
</feature>
<name>A0A853BGC9_9ACTN</name>
<evidence type="ECO:0000256" key="1">
    <source>
        <dbReference type="SAM" id="MobiDB-lite"/>
    </source>
</evidence>
<dbReference type="Gene3D" id="3.30.1330.30">
    <property type="match status" value="1"/>
</dbReference>
<dbReference type="AlphaFoldDB" id="A0A853BGC9"/>
<comment type="caution">
    <text evidence="2">The sequence shown here is derived from an EMBL/GenBank/DDBJ whole genome shotgun (WGS) entry which is preliminary data.</text>
</comment>
<dbReference type="EMBL" id="JACCFO010000001">
    <property type="protein sequence ID" value="NYI93795.1"/>
    <property type="molecule type" value="Genomic_DNA"/>
</dbReference>